<dbReference type="PANTHER" id="PTHR31145:SF2">
    <property type="entry name" value="FLAVIN CARRIER PROTEIN 2"/>
    <property type="match status" value="1"/>
</dbReference>
<keyword evidence="5 8" id="KW-1133">Transmembrane helix</keyword>
<evidence type="ECO:0000313" key="12">
    <source>
        <dbReference type="Proteomes" id="UP000030151"/>
    </source>
</evidence>
<organism evidence="11 12">
    <name type="scientific">Metarhizium robertsii</name>
    <dbReference type="NCBI Taxonomy" id="568076"/>
    <lineage>
        <taxon>Eukaryota</taxon>
        <taxon>Fungi</taxon>
        <taxon>Dikarya</taxon>
        <taxon>Ascomycota</taxon>
        <taxon>Pezizomycotina</taxon>
        <taxon>Sordariomycetes</taxon>
        <taxon>Hypocreomycetidae</taxon>
        <taxon>Hypocreales</taxon>
        <taxon>Clavicipitaceae</taxon>
        <taxon>Metarhizium</taxon>
    </lineage>
</organism>
<dbReference type="SMART" id="SM01320">
    <property type="entry name" value="TRP_N"/>
    <property type="match status" value="1"/>
</dbReference>
<reference evidence="11 12" key="1">
    <citation type="submission" date="2014-02" db="EMBL/GenBank/DDBJ databases">
        <title>The genome sequence of the entomopathogenic fungus Metarhizium robertsii ARSEF 2575.</title>
        <authorList>
            <person name="Giuliano Garisto Donzelli B."/>
            <person name="Roe B.A."/>
            <person name="Macmil S.L."/>
            <person name="Krasnoff S.B."/>
            <person name="Gibson D.M."/>
        </authorList>
    </citation>
    <scope>NUCLEOTIDE SEQUENCE [LARGE SCALE GENOMIC DNA]</scope>
    <source>
        <strain evidence="11 12">ARSEF 2575</strain>
    </source>
</reference>
<dbReference type="GO" id="GO:0055085">
    <property type="term" value="P:transmembrane transport"/>
    <property type="evidence" value="ECO:0007669"/>
    <property type="project" value="TreeGrafter"/>
</dbReference>
<proteinExistence type="inferred from homology"/>
<dbReference type="Proteomes" id="UP000030151">
    <property type="component" value="Unassembled WGS sequence"/>
</dbReference>
<feature type="transmembrane region" description="Helical" evidence="8">
    <location>
        <begin position="513"/>
        <end position="534"/>
    </location>
</feature>
<keyword evidence="6 8" id="KW-0472">Membrane</keyword>
<evidence type="ECO:0000256" key="2">
    <source>
        <dbReference type="ARBA" id="ARBA00010642"/>
    </source>
</evidence>
<comment type="subcellular location">
    <subcellularLocation>
        <location evidence="1">Membrane</location>
        <topology evidence="1">Multi-pass membrane protein</topology>
    </subcellularLocation>
</comment>
<dbReference type="InterPro" id="IPR010308">
    <property type="entry name" value="TRP_C"/>
</dbReference>
<dbReference type="EMBL" id="JELW01000051">
    <property type="protein sequence ID" value="EXU96360.1"/>
    <property type="molecule type" value="Genomic_DNA"/>
</dbReference>
<feature type="transmembrane region" description="Helical" evidence="8">
    <location>
        <begin position="173"/>
        <end position="193"/>
    </location>
</feature>
<comment type="caution">
    <text evidence="11">The sequence shown here is derived from an EMBL/GenBank/DDBJ whole genome shotgun (WGS) entry which is preliminary data.</text>
</comment>
<protein>
    <submittedName>
        <fullName evidence="11">Transient receptor potential (TRP) ion channel family protein</fullName>
    </submittedName>
</protein>
<evidence type="ECO:0000259" key="10">
    <source>
        <dbReference type="SMART" id="SM01320"/>
    </source>
</evidence>
<sequence length="657" mass="72010">MTTTMHFLRAHYLLMTLTGLIFSPVFCIQKLESTALVSCQENSRFSASLFNVVFTPNNNSASFQIVATSTVENYVTFDIRAYAYGYQILQRVVDPCQLDVGLCPMQASRLTNKFNQKVDPAFVKDLPGLAYSVPDLDASVRVFINVTGTNESIACLEAKISNGKTVNQLAVKWLTAVIAGLALTASAVIHFLGQFNAAAHLAANALSLFGYFQGQAALGLMAVHLPPIVQSWTQNFQWSMGIIRVGFLQIIATWYQRATGGTPATLLDSLASVSVSVQKRSAHVRRKEDESGMHIVRGIERVAFLSNIETTNLFLTGVMFFVIFVFGTVLVVAGFKGVCQLLVKKGIMKSHRFTDFRRDWRVILKGVLYRVALIGFLQMATLSLWELTRVDSGAEAALAVLFLVGLTGFLGWGAFMVIRTAQRSVAVYQNPAYILYSDSRVLSKLGFLYIQFRASAYYFVIPYLGYIMLKSLFIALAQPRGVVQAVALLVIEAAAVISASVMRPWMDKPTNSFNIAICVVNFLNAIFLFIFTNVIGVPGVVVGVFGVVLFALNAVFACVLLIMVIVSTTLIMLRKNPDARYRLMADDRASFMKSEINLDTVKELDALAATARGDKSRSSLQLGQKRSQSPIAPSVPLLPTSSSRLNSSQSALSTHTS</sequence>
<dbReference type="InterPro" id="IPR040241">
    <property type="entry name" value="TRP_Flc/Pkd2-like"/>
</dbReference>
<evidence type="ECO:0000313" key="11">
    <source>
        <dbReference type="EMBL" id="EXU96360.1"/>
    </source>
</evidence>
<evidence type="ECO:0000256" key="6">
    <source>
        <dbReference type="ARBA" id="ARBA00023136"/>
    </source>
</evidence>
<feature type="transmembrane region" description="Helical" evidence="8">
    <location>
        <begin position="205"/>
        <end position="225"/>
    </location>
</feature>
<dbReference type="AlphaFoldDB" id="A0A0A1UNY0"/>
<dbReference type="InterPro" id="IPR032800">
    <property type="entry name" value="TRP_N"/>
</dbReference>
<evidence type="ECO:0000256" key="5">
    <source>
        <dbReference type="ARBA" id="ARBA00022989"/>
    </source>
</evidence>
<dbReference type="OrthoDB" id="5212126at2759"/>
<name>A0A0A1UNY0_9HYPO</name>
<dbReference type="Pfam" id="PF14558">
    <property type="entry name" value="TRP_N"/>
    <property type="match status" value="1"/>
</dbReference>
<keyword evidence="11" id="KW-0675">Receptor</keyword>
<evidence type="ECO:0000256" key="3">
    <source>
        <dbReference type="ARBA" id="ARBA00022692"/>
    </source>
</evidence>
<dbReference type="PANTHER" id="PTHR31145">
    <property type="entry name" value="INTEGRAL MEMBRANE PROTEIN (AFU_ORTHOLOGUE AFUA_7G01610)"/>
    <property type="match status" value="1"/>
</dbReference>
<feature type="signal peptide" evidence="9">
    <location>
        <begin position="1"/>
        <end position="27"/>
    </location>
</feature>
<feature type="compositionally biased region" description="Polar residues" evidence="7">
    <location>
        <begin position="618"/>
        <end position="631"/>
    </location>
</feature>
<dbReference type="HOGENOM" id="CLU_010226_1_0_1"/>
<gene>
    <name evidence="11" type="ORF">X797_010621</name>
</gene>
<feature type="domain" description="ML-like" evidence="10">
    <location>
        <begin position="29"/>
        <end position="167"/>
    </location>
</feature>
<dbReference type="GO" id="GO:0016020">
    <property type="term" value="C:membrane"/>
    <property type="evidence" value="ECO:0007669"/>
    <property type="project" value="UniProtKB-SubCell"/>
</dbReference>
<feature type="compositionally biased region" description="Low complexity" evidence="7">
    <location>
        <begin position="637"/>
        <end position="657"/>
    </location>
</feature>
<evidence type="ECO:0000256" key="4">
    <source>
        <dbReference type="ARBA" id="ARBA00022729"/>
    </source>
</evidence>
<feature type="transmembrane region" description="Helical" evidence="8">
    <location>
        <begin position="397"/>
        <end position="418"/>
    </location>
</feature>
<feature type="transmembrane region" description="Helical" evidence="8">
    <location>
        <begin position="456"/>
        <end position="476"/>
    </location>
</feature>
<dbReference type="Pfam" id="PF06011">
    <property type="entry name" value="TRP"/>
    <property type="match status" value="1"/>
</dbReference>
<feature type="transmembrane region" description="Helical" evidence="8">
    <location>
        <begin position="540"/>
        <end position="573"/>
    </location>
</feature>
<dbReference type="eggNOG" id="ENOG502QSVZ">
    <property type="taxonomic scope" value="Eukaryota"/>
</dbReference>
<evidence type="ECO:0000256" key="7">
    <source>
        <dbReference type="SAM" id="MobiDB-lite"/>
    </source>
</evidence>
<keyword evidence="4 9" id="KW-0732">Signal</keyword>
<evidence type="ECO:0000256" key="8">
    <source>
        <dbReference type="SAM" id="Phobius"/>
    </source>
</evidence>
<keyword evidence="3 8" id="KW-0812">Transmembrane</keyword>
<feature type="region of interest" description="Disordered" evidence="7">
    <location>
        <begin position="615"/>
        <end position="657"/>
    </location>
</feature>
<feature type="chain" id="PRO_5001991612" evidence="9">
    <location>
        <begin position="28"/>
        <end position="657"/>
    </location>
</feature>
<accession>A0A0A1UNY0</accession>
<feature type="transmembrane region" description="Helical" evidence="8">
    <location>
        <begin position="482"/>
        <end position="501"/>
    </location>
</feature>
<comment type="similarity">
    <text evidence="2">Belongs to the transient receptor potential (TRP) ion channel family.</text>
</comment>
<feature type="transmembrane region" description="Helical" evidence="8">
    <location>
        <begin position="367"/>
        <end position="385"/>
    </location>
</feature>
<feature type="transmembrane region" description="Helical" evidence="8">
    <location>
        <begin position="313"/>
        <end position="343"/>
    </location>
</feature>
<evidence type="ECO:0000256" key="9">
    <source>
        <dbReference type="SAM" id="SignalP"/>
    </source>
</evidence>
<evidence type="ECO:0000256" key="1">
    <source>
        <dbReference type="ARBA" id="ARBA00004141"/>
    </source>
</evidence>
<dbReference type="GO" id="GO:0009272">
    <property type="term" value="P:fungal-type cell wall biogenesis"/>
    <property type="evidence" value="ECO:0007669"/>
    <property type="project" value="TreeGrafter"/>
</dbReference>